<feature type="compositionally biased region" description="Low complexity" evidence="1">
    <location>
        <begin position="478"/>
        <end position="490"/>
    </location>
</feature>
<protein>
    <recommendedName>
        <fullName evidence="2">Trafficking protein particle complex subunit 11 domain-containing protein</fullName>
    </recommendedName>
</protein>
<evidence type="ECO:0000313" key="4">
    <source>
        <dbReference type="Proteomes" id="UP001163846"/>
    </source>
</evidence>
<organism evidence="3 4">
    <name type="scientific">Lentinula raphanica</name>
    <dbReference type="NCBI Taxonomy" id="153919"/>
    <lineage>
        <taxon>Eukaryota</taxon>
        <taxon>Fungi</taxon>
        <taxon>Dikarya</taxon>
        <taxon>Basidiomycota</taxon>
        <taxon>Agaricomycotina</taxon>
        <taxon>Agaricomycetes</taxon>
        <taxon>Agaricomycetidae</taxon>
        <taxon>Agaricales</taxon>
        <taxon>Marasmiineae</taxon>
        <taxon>Omphalotaceae</taxon>
        <taxon>Lentinula</taxon>
    </lineage>
</organism>
<dbReference type="Proteomes" id="UP001163846">
    <property type="component" value="Unassembled WGS sequence"/>
</dbReference>
<feature type="region of interest" description="Disordered" evidence="1">
    <location>
        <begin position="25"/>
        <end position="155"/>
    </location>
</feature>
<reference evidence="3" key="1">
    <citation type="submission" date="2022-08" db="EMBL/GenBank/DDBJ databases">
        <authorList>
            <consortium name="DOE Joint Genome Institute"/>
            <person name="Min B."/>
            <person name="Riley R."/>
            <person name="Sierra-Patev S."/>
            <person name="Naranjo-Ortiz M."/>
            <person name="Looney B."/>
            <person name="Konkel Z."/>
            <person name="Slot J.C."/>
            <person name="Sakamoto Y."/>
            <person name="Steenwyk J.L."/>
            <person name="Rokas A."/>
            <person name="Carro J."/>
            <person name="Camarero S."/>
            <person name="Ferreira P."/>
            <person name="Molpeceres G."/>
            <person name="Ruiz-Duenas F.J."/>
            <person name="Serrano A."/>
            <person name="Henrissat B."/>
            <person name="Drula E."/>
            <person name="Hughes K.W."/>
            <person name="Mata J.L."/>
            <person name="Ishikawa N.K."/>
            <person name="Vargas-Isla R."/>
            <person name="Ushijima S."/>
            <person name="Smith C.A."/>
            <person name="Ahrendt S."/>
            <person name="Andreopoulos W."/>
            <person name="He G."/>
            <person name="Labutti K."/>
            <person name="Lipzen A."/>
            <person name="Ng V."/>
            <person name="Sandor L."/>
            <person name="Barry K."/>
            <person name="Martinez A.T."/>
            <person name="Xiao Y."/>
            <person name="Gibbons J.G."/>
            <person name="Terashima K."/>
            <person name="Hibbett D.S."/>
            <person name="Grigoriev I.V."/>
        </authorList>
    </citation>
    <scope>NUCLEOTIDE SEQUENCE</scope>
    <source>
        <strain evidence="3">TFB9207</strain>
    </source>
</reference>
<feature type="region of interest" description="Disordered" evidence="1">
    <location>
        <begin position="209"/>
        <end position="302"/>
    </location>
</feature>
<dbReference type="InterPro" id="IPR021773">
    <property type="entry name" value="TPC11"/>
</dbReference>
<dbReference type="Pfam" id="PF11817">
    <property type="entry name" value="Foie-gras_1"/>
    <property type="match status" value="1"/>
</dbReference>
<feature type="compositionally biased region" description="Acidic residues" evidence="1">
    <location>
        <begin position="126"/>
        <end position="142"/>
    </location>
</feature>
<dbReference type="PANTHER" id="PTHR14374:SF0">
    <property type="entry name" value="TRAFFICKING PROTEIN PARTICLE COMPLEX SUBUNIT 11"/>
    <property type="match status" value="1"/>
</dbReference>
<evidence type="ECO:0000259" key="2">
    <source>
        <dbReference type="Pfam" id="PF11817"/>
    </source>
</evidence>
<feature type="compositionally biased region" description="Low complexity" evidence="1">
    <location>
        <begin position="820"/>
        <end position="831"/>
    </location>
</feature>
<feature type="compositionally biased region" description="Polar residues" evidence="1">
    <location>
        <begin position="73"/>
        <end position="85"/>
    </location>
</feature>
<name>A0AA38NZE8_9AGAR</name>
<proteinExistence type="predicted"/>
<feature type="compositionally biased region" description="Basic residues" evidence="1">
    <location>
        <begin position="1164"/>
        <end position="1179"/>
    </location>
</feature>
<feature type="domain" description="Trafficking protein particle complex subunit 11" evidence="2">
    <location>
        <begin position="575"/>
        <end position="646"/>
    </location>
</feature>
<accession>A0AA38NZE8</accession>
<dbReference type="PANTHER" id="PTHR14374">
    <property type="entry name" value="FOIE GRAS"/>
    <property type="match status" value="1"/>
</dbReference>
<evidence type="ECO:0000313" key="3">
    <source>
        <dbReference type="EMBL" id="KAJ3833483.1"/>
    </source>
</evidence>
<feature type="compositionally biased region" description="Basic residues" evidence="1">
    <location>
        <begin position="441"/>
        <end position="451"/>
    </location>
</feature>
<dbReference type="EMBL" id="MU806687">
    <property type="protein sequence ID" value="KAJ3833483.1"/>
    <property type="molecule type" value="Genomic_DNA"/>
</dbReference>
<gene>
    <name evidence="3" type="ORF">F5878DRAFT_404621</name>
</gene>
<feature type="region of interest" description="Disordered" evidence="1">
    <location>
        <begin position="820"/>
        <end position="849"/>
    </location>
</feature>
<keyword evidence="4" id="KW-1185">Reference proteome</keyword>
<sequence length="1207" mass="133304">MNTYPLELIAQLGPVMFVAGLNQANTTNSKPTSTTNTTNPKANQTKGKKNDSNANTIRRPPPAAAGHRKHQSMSDTMNMNPALTPSSSSSSATSSTSASSSSSPVPGAQGETPTAAEAEREVQGEGGEEGGEEVDDDGEAEAEMSQQRGERERDPFALLASRLREMLLGQRRITVWDPPATGAATGVNGAEEKRIFQVVLVDKDVRFPPRKALPTTTTTTTSGGIGDGDPSISPSPSNAFPSSSSGLSTSTSSSSHTSSHSMSSFPSSSSSFSHQPPLLSPLTTSLSTSHPHSPLSPLTRTSPVYPDGLIAPIWIRKHTMLVPAVFVLFVRMYEGGGRESELERLERERDTELARMIGERKKEMSERGIKMTVVLLVSREMLDGSSARLDTRLGYVRRQSGLDSRAALFVLSPIGRDELGEFLKSLQNALWEPAKEYYTAHSKRARQKRNRQQQVYQHALSQAQSQAQSHPPHPPTLPSHSSLASLSTSPPSQPPLPIAPLSLPTLLTLESHRWTVRYEYKMASFAEFRGEYEVALKHFQDAYSALNRLFLVPGATHGGGGGGGEGRPQPPRTKRWAEARVLGDTMNIKIVKIYLYNNETALAVAQQRAHMGTFPVVVGLGGKEGTYEYWSWMCRMWRVFGELVAEGMSTGTILVPVHKPIPFSSTSPSPPNTLSSPTAATAGTNAYTALMPPWMYFLFAGECAERKVGRYVLDQRNSSKGTMDVERGLVGDVLELYMKAYEGVQDGVGGKTRLSLDIARRIVHAYTMLPDPNPSTRTQLQSVRPALEQTDTQSLFLASRFMHRILAGFWAEWEASEASEASQLENGNENGNENEKHDGAEEEEERWDEPGWKPILGSLLRTWSGILRELVMRRSLTMDNDVKEGERASENEKQGENENENENEKKEERKPTLETYLVVLIRRMSVLQALGQSWKQSPSSREEEQEEIQTETEIRRVIELMTVDTDSDSNSSSSSIPIPLPPDIPSLLFDTRIVFWYENLESSASSPFQISVSSRTNLTFEGRGCWDEMRLGVVLQSESESESESGDHEGYEHEHGQEILLVLRTTLHEGYKDKEAKTSRIRTLDVGNLVFDDAKTKMMTIDVERDVLCWPMAGRCLVLVGSVGVGGVGKRGRVGGRGRGRVGRIKFSTLGIFPRFIQYPQYPQHRHPEHKGQTSHRTRSLPSTSFSSNPHTRTRTRTLVHRRACGL</sequence>
<feature type="region of interest" description="Disordered" evidence="1">
    <location>
        <begin position="1163"/>
        <end position="1197"/>
    </location>
</feature>
<feature type="compositionally biased region" description="Low complexity" evidence="1">
    <location>
        <begin position="214"/>
        <end position="299"/>
    </location>
</feature>
<feature type="region of interest" description="Disordered" evidence="1">
    <location>
        <begin position="881"/>
        <end position="909"/>
    </location>
</feature>
<dbReference type="AlphaFoldDB" id="A0AA38NZE8"/>
<evidence type="ECO:0000256" key="1">
    <source>
        <dbReference type="SAM" id="MobiDB-lite"/>
    </source>
</evidence>
<feature type="compositionally biased region" description="Low complexity" evidence="1">
    <location>
        <begin position="86"/>
        <end position="103"/>
    </location>
</feature>
<feature type="region of interest" description="Disordered" evidence="1">
    <location>
        <begin position="441"/>
        <end position="497"/>
    </location>
</feature>
<feature type="compositionally biased region" description="Low complexity" evidence="1">
    <location>
        <begin position="452"/>
        <end position="470"/>
    </location>
</feature>
<feature type="compositionally biased region" description="Polar residues" evidence="1">
    <location>
        <begin position="1180"/>
        <end position="1191"/>
    </location>
</feature>
<feature type="compositionally biased region" description="Low complexity" evidence="1">
    <location>
        <begin position="25"/>
        <end position="43"/>
    </location>
</feature>
<comment type="caution">
    <text evidence="3">The sequence shown here is derived from an EMBL/GenBank/DDBJ whole genome shotgun (WGS) entry which is preliminary data.</text>
</comment>